<protein>
    <submittedName>
        <fullName evidence="2">DNA polymerase III delta prime subunit</fullName>
        <ecNumber evidence="2">2.7.7.7</ecNumber>
    </submittedName>
</protein>
<evidence type="ECO:0000256" key="1">
    <source>
        <dbReference type="SAM" id="MobiDB-lite"/>
    </source>
</evidence>
<feature type="compositionally biased region" description="Basic residues" evidence="1">
    <location>
        <begin position="23"/>
        <end position="33"/>
    </location>
</feature>
<name>A0A6J4NRK0_9ACTN</name>
<accession>A0A6J4NRK0</accession>
<feature type="region of interest" description="Disordered" evidence="1">
    <location>
        <begin position="274"/>
        <end position="298"/>
    </location>
</feature>
<feature type="region of interest" description="Disordered" evidence="1">
    <location>
        <begin position="1"/>
        <end position="53"/>
    </location>
</feature>
<proteinExistence type="predicted"/>
<feature type="region of interest" description="Disordered" evidence="1">
    <location>
        <begin position="67"/>
        <end position="260"/>
    </location>
</feature>
<dbReference type="EMBL" id="CADCUN010000171">
    <property type="protein sequence ID" value="CAA9391758.1"/>
    <property type="molecule type" value="Genomic_DNA"/>
</dbReference>
<feature type="compositionally biased region" description="Basic residues" evidence="1">
    <location>
        <begin position="223"/>
        <end position="247"/>
    </location>
</feature>
<feature type="compositionally biased region" description="Low complexity" evidence="1">
    <location>
        <begin position="274"/>
        <end position="292"/>
    </location>
</feature>
<keyword evidence="2" id="KW-0548">Nucleotidyltransferase</keyword>
<feature type="non-terminal residue" evidence="2">
    <location>
        <position position="1"/>
    </location>
</feature>
<evidence type="ECO:0000313" key="2">
    <source>
        <dbReference type="EMBL" id="CAA9391758.1"/>
    </source>
</evidence>
<feature type="compositionally biased region" description="Low complexity" evidence="1">
    <location>
        <begin position="211"/>
        <end position="221"/>
    </location>
</feature>
<dbReference type="AlphaFoldDB" id="A0A6J4NRK0"/>
<feature type="compositionally biased region" description="Basic and acidic residues" evidence="1">
    <location>
        <begin position="248"/>
        <end position="260"/>
    </location>
</feature>
<feature type="compositionally biased region" description="Basic residues" evidence="1">
    <location>
        <begin position="75"/>
        <end position="85"/>
    </location>
</feature>
<feature type="compositionally biased region" description="Basic and acidic residues" evidence="1">
    <location>
        <begin position="138"/>
        <end position="157"/>
    </location>
</feature>
<gene>
    <name evidence="2" type="ORF">AVDCRST_MAG60-1590</name>
</gene>
<feature type="non-terminal residue" evidence="2">
    <location>
        <position position="298"/>
    </location>
</feature>
<dbReference type="EC" id="2.7.7.7" evidence="2"/>
<keyword evidence="2" id="KW-0808">Transferase</keyword>
<sequence>RGRRGPRPRAQGSAVAGRGPVAGHRRRGLRPAHRPGLQRAAQGDRGAHRPHRVVALRPHDRGRAAHHPLALSTGHPHHATHRRRGGVPGAHPGSRPRARRQCGASQPGPHRPGTSVGARRDNAEPAATGGADAGSVDVARRLHAGGDQHQRDREGGGRGHHLRSRQPGEAGPRCGVRRRRARSSPAGVLPGAQRAREGPEDPGQASGARRGGPVPDGPDVGLSRRHRPVGRCRWRSRQRRAACRHRADHPAGDTRGAVADDRCDLHRAPTDAGVQRAAAAGAGIDDGGPAAARRSRSM</sequence>
<organism evidence="2">
    <name type="scientific">uncultured Nocardioides sp</name>
    <dbReference type="NCBI Taxonomy" id="198441"/>
    <lineage>
        <taxon>Bacteria</taxon>
        <taxon>Bacillati</taxon>
        <taxon>Actinomycetota</taxon>
        <taxon>Actinomycetes</taxon>
        <taxon>Propionibacteriales</taxon>
        <taxon>Nocardioidaceae</taxon>
        <taxon>Nocardioides</taxon>
        <taxon>environmental samples</taxon>
    </lineage>
</organism>
<dbReference type="GO" id="GO:0003887">
    <property type="term" value="F:DNA-directed DNA polymerase activity"/>
    <property type="evidence" value="ECO:0007669"/>
    <property type="project" value="UniProtKB-EC"/>
</dbReference>
<reference evidence="2" key="1">
    <citation type="submission" date="2020-02" db="EMBL/GenBank/DDBJ databases">
        <authorList>
            <person name="Meier V. D."/>
        </authorList>
    </citation>
    <scope>NUCLEOTIDE SEQUENCE</scope>
    <source>
        <strain evidence="2">AVDCRST_MAG60</strain>
    </source>
</reference>